<protein>
    <submittedName>
        <fullName evidence="1">Uncharacterized protein</fullName>
    </submittedName>
</protein>
<reference evidence="1 2" key="1">
    <citation type="submission" date="2021-03" db="EMBL/GenBank/DDBJ databases">
        <title>Aliifodinibius sp. nov., a new bacterium isolated from saline soil.</title>
        <authorList>
            <person name="Galisteo C."/>
            <person name="De La Haba R."/>
            <person name="Sanchez-Porro C."/>
            <person name="Ventosa A."/>
        </authorList>
    </citation>
    <scope>NUCLEOTIDE SEQUENCE [LARGE SCALE GENOMIC DNA]</scope>
    <source>
        <strain evidence="1 2">1BSP15-2V2</strain>
    </source>
</reference>
<comment type="caution">
    <text evidence="1">The sequence shown here is derived from an EMBL/GenBank/DDBJ whole genome shotgun (WGS) entry which is preliminary data.</text>
</comment>
<proteinExistence type="predicted"/>
<gene>
    <name evidence="1" type="ORF">J6I44_02405</name>
</gene>
<evidence type="ECO:0000313" key="1">
    <source>
        <dbReference type="EMBL" id="MCW9705686.1"/>
    </source>
</evidence>
<accession>A0ABT3PIE1</accession>
<keyword evidence="2" id="KW-1185">Reference proteome</keyword>
<dbReference type="Proteomes" id="UP001207918">
    <property type="component" value="Unassembled WGS sequence"/>
</dbReference>
<sequence length="86" mass="9247">MALEYKLVSDPSAEKTDQHKAVVVNKKEVTLGEIVDIIMDRGCVGLSQKEMKGIIGSYMATPMDGEEAMTPLQSVMENGVESGTKG</sequence>
<dbReference type="EMBL" id="JAGGJA010000001">
    <property type="protein sequence ID" value="MCW9705686.1"/>
    <property type="molecule type" value="Genomic_DNA"/>
</dbReference>
<name>A0ABT3PIE1_9BACT</name>
<dbReference type="RefSeq" id="WP_265764351.1">
    <property type="nucleotide sequence ID" value="NZ_JAGGJA010000001.1"/>
</dbReference>
<evidence type="ECO:0000313" key="2">
    <source>
        <dbReference type="Proteomes" id="UP001207918"/>
    </source>
</evidence>
<organism evidence="1 2">
    <name type="scientific">Fodinibius salsisoli</name>
    <dbReference type="NCBI Taxonomy" id="2820877"/>
    <lineage>
        <taxon>Bacteria</taxon>
        <taxon>Pseudomonadati</taxon>
        <taxon>Balneolota</taxon>
        <taxon>Balneolia</taxon>
        <taxon>Balneolales</taxon>
        <taxon>Balneolaceae</taxon>
        <taxon>Fodinibius</taxon>
    </lineage>
</organism>